<dbReference type="Proteomes" id="UP000223576">
    <property type="component" value="Segment"/>
</dbReference>
<evidence type="ECO:0000313" key="7">
    <source>
        <dbReference type="EMBL" id="AOO14481.1"/>
    </source>
</evidence>
<evidence type="ECO:0000313" key="11">
    <source>
        <dbReference type="Proteomes" id="UP000223576"/>
    </source>
</evidence>
<sequence length="130" mass="15663">MARRVIITPDQREEMLDIYVERLVERLTEDDLERYVTELFLEQFEESTDKEVMETCYRSFRRENDFRETFGEVLDDNQMDQIANKDYGEDADMLDEEYDPKQQLAQGRSISQYSKYDKVTLDADDDDDWV</sequence>
<dbReference type="EMBL" id="KX349305">
    <property type="protein sequence ID" value="AOO14697.1"/>
    <property type="molecule type" value="Genomic_DNA"/>
</dbReference>
<dbReference type="Proteomes" id="UP000225808">
    <property type="component" value="Segment"/>
</dbReference>
<name>A0A1D7SM56_9CAUD</name>
<evidence type="ECO:0000313" key="10">
    <source>
        <dbReference type="Proteomes" id="UP000223288"/>
    </source>
</evidence>
<dbReference type="Proteomes" id="UP000226173">
    <property type="component" value="Segment"/>
</dbReference>
<reference evidence="10 11" key="1">
    <citation type="journal article" date="2016" name="Environ. Microbiol.">
        <title>Genomic diversification of marine cyanophages into stable ecotypes.</title>
        <authorList>
            <person name="Marston M.F."/>
            <person name="Martiny J.B."/>
        </authorList>
    </citation>
    <scope>NUCLEOTIDE SEQUENCE [LARGE SCALE GENOMIC DNA]</scope>
    <source>
        <strain evidence="1">LIS_02_1110</strain>
        <strain evidence="2">LIS_22_0610</strain>
        <strain evidence="3">Np_11_1211</strain>
        <strain evidence="4">Np_45_0711</strain>
        <strain evidence="5">RW_03_0110</strain>
        <strain evidence="6">Sn_11_0110</strain>
        <strain evidence="7">Sn_18_0910</strain>
        <strain evidence="8">Sn_23_0910</strain>
        <strain evidence="9">W1_23_0910</strain>
    </source>
</reference>
<accession>A0A1D7SM56</accession>
<dbReference type="Proteomes" id="UP000224257">
    <property type="component" value="Segment"/>
</dbReference>
<evidence type="ECO:0000313" key="8">
    <source>
        <dbReference type="EMBL" id="AOO14697.1"/>
    </source>
</evidence>
<dbReference type="EMBL" id="KX349302">
    <property type="protein sequence ID" value="AOO14045.1"/>
    <property type="molecule type" value="Genomic_DNA"/>
</dbReference>
<evidence type="ECO:0000313" key="3">
    <source>
        <dbReference type="EMBL" id="AOO13613.1"/>
    </source>
</evidence>
<evidence type="ECO:0000313" key="1">
    <source>
        <dbReference type="EMBL" id="AOO13181.1"/>
    </source>
</evidence>
<protein>
    <submittedName>
        <fullName evidence="8">Uncharacterized protein</fullName>
    </submittedName>
</protein>
<evidence type="ECO:0000313" key="6">
    <source>
        <dbReference type="EMBL" id="AOO14264.1"/>
    </source>
</evidence>
<dbReference type="Proteomes" id="UP000223711">
    <property type="component" value="Segment"/>
</dbReference>
<organism evidence="8 10">
    <name type="scientific">Cyanophage S-RIM14</name>
    <dbReference type="NCBI Taxonomy" id="1278423"/>
    <lineage>
        <taxon>Viruses</taxon>
        <taxon>Duplodnaviria</taxon>
        <taxon>Heunggongvirae</taxon>
        <taxon>Uroviricota</taxon>
        <taxon>Caudoviricetes</taxon>
        <taxon>Pantevenvirales</taxon>
        <taxon>Kyanoviridae</taxon>
        <taxon>Ahtivirus</taxon>
        <taxon>Ahtivirus sagseatwo</taxon>
    </lineage>
</organism>
<dbReference type="EMBL" id="KX349304">
    <property type="protein sequence ID" value="AOO14481.1"/>
    <property type="molecule type" value="Genomic_DNA"/>
</dbReference>
<dbReference type="Pfam" id="PF24012">
    <property type="entry name" value="DUF7326"/>
    <property type="match status" value="1"/>
</dbReference>
<dbReference type="EMBL" id="KX349303">
    <property type="protein sequence ID" value="AOO14264.1"/>
    <property type="molecule type" value="Genomic_DNA"/>
</dbReference>
<dbReference type="EMBL" id="KX349306">
    <property type="protein sequence ID" value="AOO14913.1"/>
    <property type="molecule type" value="Genomic_DNA"/>
</dbReference>
<dbReference type="InterPro" id="IPR055750">
    <property type="entry name" value="DUF7326"/>
</dbReference>
<evidence type="ECO:0000313" key="4">
    <source>
        <dbReference type="EMBL" id="AOO13829.1"/>
    </source>
</evidence>
<gene>
    <name evidence="1" type="ORF">LIS021110_067</name>
    <name evidence="2" type="ORF">LIS110610_067</name>
    <name evidence="3" type="ORF">Np111211_067</name>
    <name evidence="4" type="ORF">Np450711_067</name>
    <name evidence="5" type="ORF">RW030110_067</name>
    <name evidence="6" type="ORF">Sn110110_070</name>
    <name evidence="7" type="ORF">Sn180910_067</name>
    <name evidence="8" type="ORF">Sn230910_067</name>
    <name evidence="9" type="ORF">W1230910_067</name>
</gene>
<dbReference type="Proteomes" id="UP000223981">
    <property type="component" value="Segment"/>
</dbReference>
<dbReference type="EMBL" id="KX349300">
    <property type="protein sequence ID" value="AOO13613.1"/>
    <property type="molecule type" value="Genomic_DNA"/>
</dbReference>
<evidence type="ECO:0000313" key="2">
    <source>
        <dbReference type="EMBL" id="AOO13397.1"/>
    </source>
</evidence>
<dbReference type="Proteomes" id="UP000225271">
    <property type="component" value="Segment"/>
</dbReference>
<evidence type="ECO:0000313" key="5">
    <source>
        <dbReference type="EMBL" id="AOO14045.1"/>
    </source>
</evidence>
<proteinExistence type="predicted"/>
<dbReference type="EMBL" id="KX349299">
    <property type="protein sequence ID" value="AOO13397.1"/>
    <property type="molecule type" value="Genomic_DNA"/>
</dbReference>
<dbReference type="EMBL" id="KX349298">
    <property type="protein sequence ID" value="AOO13181.1"/>
    <property type="molecule type" value="Genomic_DNA"/>
</dbReference>
<evidence type="ECO:0000313" key="9">
    <source>
        <dbReference type="EMBL" id="AOO14913.1"/>
    </source>
</evidence>
<dbReference type="Proteomes" id="UP000224953">
    <property type="component" value="Genome"/>
</dbReference>
<dbReference type="EMBL" id="KX349301">
    <property type="protein sequence ID" value="AOO13829.1"/>
    <property type="molecule type" value="Genomic_DNA"/>
</dbReference>
<dbReference type="Proteomes" id="UP000223288">
    <property type="component" value="Segment"/>
</dbReference>